<dbReference type="FunFam" id="1.20.1250.20:FF:000011">
    <property type="entry name" value="MFS multidrug transporter, putative"/>
    <property type="match status" value="1"/>
</dbReference>
<dbReference type="EMBL" id="JACGCI010000003">
    <property type="protein sequence ID" value="KAF6764879.1"/>
    <property type="molecule type" value="Genomic_DNA"/>
</dbReference>
<proteinExistence type="inferred from homology"/>
<feature type="transmembrane region" description="Helical" evidence="9">
    <location>
        <begin position="181"/>
        <end position="204"/>
    </location>
</feature>
<feature type="transmembrane region" description="Helical" evidence="9">
    <location>
        <begin position="467"/>
        <end position="487"/>
    </location>
</feature>
<dbReference type="CDD" id="cd17323">
    <property type="entry name" value="MFS_Tpo1_MDR_like"/>
    <property type="match status" value="1"/>
</dbReference>
<evidence type="ECO:0000256" key="7">
    <source>
        <dbReference type="ARBA" id="ARBA00038459"/>
    </source>
</evidence>
<dbReference type="InterPro" id="IPR020846">
    <property type="entry name" value="MFS_dom"/>
</dbReference>
<comment type="caution">
    <text evidence="11">The sequence shown here is derived from an EMBL/GenBank/DDBJ whole genome shotgun (WGS) entry which is preliminary data.</text>
</comment>
<dbReference type="Gene3D" id="1.20.1250.20">
    <property type="entry name" value="MFS general substrate transporter like domains"/>
    <property type="match status" value="1"/>
</dbReference>
<keyword evidence="5 9" id="KW-1133">Transmembrane helix</keyword>
<feature type="transmembrane region" description="Helical" evidence="9">
    <location>
        <begin position="399"/>
        <end position="419"/>
    </location>
</feature>
<dbReference type="GO" id="GO:0005886">
    <property type="term" value="C:plasma membrane"/>
    <property type="evidence" value="ECO:0007669"/>
    <property type="project" value="UniProtKB-SubCell"/>
</dbReference>
<protein>
    <submittedName>
        <fullName evidence="11">Major facilitator superfamily domain-containing protein</fullName>
    </submittedName>
</protein>
<feature type="transmembrane region" description="Helical" evidence="9">
    <location>
        <begin position="56"/>
        <end position="73"/>
    </location>
</feature>
<sequence>MSDSRYPVDVEKGAAFAPPLSDRSYTGSGTPDDPYIVDWDLNDADDPYNWPRSKKWLITAQLAMCTFTVSFGSSAYTGGMQYTMEDFGISDNVAILGISLYVLGFALGPLIFASMGEMYGRRAVFLATGFLYSAFQLQGALSRNVATLLSCRLLTGIFGASPLTNAGGTITDIFNFRERGLASAIYATVPFLGPVIGPIVGGFVAENPHLGWHFNFWLMFMFALVSLIGGYLFAPETYAPVLLRRRAQQLSLASKDSDDAHFVSLHDRNEPKSLSQVIQKNLSRPFVFIVTEPIVLAAAVYASIMHGTLYALFSGFPIIFQQHRGFTPGQSGLAFVGVGFGIMLGTASQTIQNKIYWRVMEQSESGRAPPEARLHMAILGSFLAPIGLWWFAWTSMPSVHWAVPIVAGIPFGIGIAQILQSLTTYLMDTYTIYFASAISATVVLRSICGAVFPLFCPPLFRAVGDQWAMSFFACFATACVPIPLLFWKYGPWIRGKSIYAYNEKSSTARSTTTAFSSRTDSTAACHSEVQKSEPTSDPNATAASESVTTNGATPAPKITVTIADAPTISTLASSDTQHRLGGGAGNAQAPEAVQDDSTLTSTMTS</sequence>
<dbReference type="PROSITE" id="PS50850">
    <property type="entry name" value="MFS"/>
    <property type="match status" value="1"/>
</dbReference>
<feature type="transmembrane region" description="Helical" evidence="9">
    <location>
        <begin position="372"/>
        <end position="393"/>
    </location>
</feature>
<dbReference type="InterPro" id="IPR036259">
    <property type="entry name" value="MFS_trans_sf"/>
</dbReference>
<feature type="domain" description="Major facilitator superfamily (MFS) profile" evidence="10">
    <location>
        <begin position="58"/>
        <end position="494"/>
    </location>
</feature>
<dbReference type="Proteomes" id="UP000521943">
    <property type="component" value="Unassembled WGS sequence"/>
</dbReference>
<evidence type="ECO:0000256" key="6">
    <source>
        <dbReference type="ARBA" id="ARBA00023136"/>
    </source>
</evidence>
<feature type="region of interest" description="Disordered" evidence="8">
    <location>
        <begin position="519"/>
        <end position="555"/>
    </location>
</feature>
<keyword evidence="3" id="KW-1003">Cell membrane</keyword>
<evidence type="ECO:0000313" key="12">
    <source>
        <dbReference type="Proteomes" id="UP000521943"/>
    </source>
</evidence>
<feature type="transmembrane region" description="Helical" evidence="9">
    <location>
        <begin position="216"/>
        <end position="234"/>
    </location>
</feature>
<evidence type="ECO:0000256" key="3">
    <source>
        <dbReference type="ARBA" id="ARBA00022475"/>
    </source>
</evidence>
<comment type="subcellular location">
    <subcellularLocation>
        <location evidence="1">Cell membrane</location>
        <topology evidence="1">Multi-pass membrane protein</topology>
    </subcellularLocation>
</comment>
<evidence type="ECO:0000259" key="10">
    <source>
        <dbReference type="PROSITE" id="PS50850"/>
    </source>
</evidence>
<feature type="transmembrane region" description="Helical" evidence="9">
    <location>
        <begin position="93"/>
        <end position="112"/>
    </location>
</feature>
<name>A0A8H6II45_9AGAR</name>
<reference evidence="11 12" key="1">
    <citation type="submission" date="2020-07" db="EMBL/GenBank/DDBJ databases">
        <title>Comparative genomics of pyrophilous fungi reveals a link between fire events and developmental genes.</title>
        <authorList>
            <consortium name="DOE Joint Genome Institute"/>
            <person name="Steindorff A.S."/>
            <person name="Carver A."/>
            <person name="Calhoun S."/>
            <person name="Stillman K."/>
            <person name="Liu H."/>
            <person name="Lipzen A."/>
            <person name="Pangilinan J."/>
            <person name="Labutti K."/>
            <person name="Bruns T.D."/>
            <person name="Grigoriev I.V."/>
        </authorList>
    </citation>
    <scope>NUCLEOTIDE SEQUENCE [LARGE SCALE GENOMIC DNA]</scope>
    <source>
        <strain evidence="11 12">CBS 144469</strain>
    </source>
</reference>
<dbReference type="PANTHER" id="PTHR23502">
    <property type="entry name" value="MAJOR FACILITATOR SUPERFAMILY"/>
    <property type="match status" value="1"/>
</dbReference>
<comment type="similarity">
    <text evidence="7">Belongs to the major facilitator superfamily. DHA1 family. Polyamines/proton antiporter (TC 2.A.1.2.16) subfamily.</text>
</comment>
<evidence type="ECO:0000256" key="2">
    <source>
        <dbReference type="ARBA" id="ARBA00022448"/>
    </source>
</evidence>
<dbReference type="SUPFAM" id="SSF103473">
    <property type="entry name" value="MFS general substrate transporter"/>
    <property type="match status" value="1"/>
</dbReference>
<feature type="compositionally biased region" description="Polar residues" evidence="8">
    <location>
        <begin position="532"/>
        <end position="552"/>
    </location>
</feature>
<evidence type="ECO:0000313" key="11">
    <source>
        <dbReference type="EMBL" id="KAF6764879.1"/>
    </source>
</evidence>
<evidence type="ECO:0000256" key="8">
    <source>
        <dbReference type="SAM" id="MobiDB-lite"/>
    </source>
</evidence>
<dbReference type="AlphaFoldDB" id="A0A8H6II45"/>
<dbReference type="OrthoDB" id="9986881at2759"/>
<keyword evidence="6 9" id="KW-0472">Membrane</keyword>
<feature type="transmembrane region" description="Helical" evidence="9">
    <location>
        <begin position="333"/>
        <end position="351"/>
    </location>
</feature>
<keyword evidence="4 9" id="KW-0812">Transmembrane</keyword>
<feature type="compositionally biased region" description="Polar residues" evidence="8">
    <location>
        <begin position="595"/>
        <end position="605"/>
    </location>
</feature>
<organism evidence="11 12">
    <name type="scientific">Ephemerocybe angulata</name>
    <dbReference type="NCBI Taxonomy" id="980116"/>
    <lineage>
        <taxon>Eukaryota</taxon>
        <taxon>Fungi</taxon>
        <taxon>Dikarya</taxon>
        <taxon>Basidiomycota</taxon>
        <taxon>Agaricomycotina</taxon>
        <taxon>Agaricomycetes</taxon>
        <taxon>Agaricomycetidae</taxon>
        <taxon>Agaricales</taxon>
        <taxon>Agaricineae</taxon>
        <taxon>Psathyrellaceae</taxon>
        <taxon>Ephemerocybe</taxon>
    </lineage>
</organism>
<dbReference type="Pfam" id="PF07690">
    <property type="entry name" value="MFS_1"/>
    <property type="match status" value="1"/>
</dbReference>
<evidence type="ECO:0000256" key="4">
    <source>
        <dbReference type="ARBA" id="ARBA00022692"/>
    </source>
</evidence>
<dbReference type="InterPro" id="IPR011701">
    <property type="entry name" value="MFS"/>
</dbReference>
<evidence type="ECO:0000256" key="9">
    <source>
        <dbReference type="SAM" id="Phobius"/>
    </source>
</evidence>
<dbReference type="PANTHER" id="PTHR23502:SF186">
    <property type="entry name" value="MAJOR FACILITATOR SUPERFAMILY (MFS) PROFILE DOMAIN-CONTAINING PROTEIN"/>
    <property type="match status" value="1"/>
</dbReference>
<feature type="transmembrane region" description="Helical" evidence="9">
    <location>
        <begin position="286"/>
        <end position="313"/>
    </location>
</feature>
<feature type="region of interest" description="Disordered" evidence="8">
    <location>
        <begin position="571"/>
        <end position="605"/>
    </location>
</feature>
<keyword evidence="2" id="KW-0813">Transport</keyword>
<evidence type="ECO:0000256" key="5">
    <source>
        <dbReference type="ARBA" id="ARBA00022989"/>
    </source>
</evidence>
<dbReference type="GO" id="GO:0022857">
    <property type="term" value="F:transmembrane transporter activity"/>
    <property type="evidence" value="ECO:0007669"/>
    <property type="project" value="InterPro"/>
</dbReference>
<keyword evidence="12" id="KW-1185">Reference proteome</keyword>
<feature type="transmembrane region" description="Helical" evidence="9">
    <location>
        <begin position="431"/>
        <end position="455"/>
    </location>
</feature>
<gene>
    <name evidence="11" type="ORF">DFP72DRAFT_324852</name>
</gene>
<accession>A0A8H6II45</accession>
<evidence type="ECO:0000256" key="1">
    <source>
        <dbReference type="ARBA" id="ARBA00004651"/>
    </source>
</evidence>